<dbReference type="AlphaFoldDB" id="A0A0D3DKF1"/>
<dbReference type="EnsemblPlants" id="Bo8g024420.1">
    <property type="protein sequence ID" value="Bo8g024420.1"/>
    <property type="gene ID" value="Bo8g024420"/>
</dbReference>
<dbReference type="Gramene" id="Bo8g024420.1">
    <property type="protein sequence ID" value="Bo8g024420.1"/>
    <property type="gene ID" value="Bo8g024420"/>
</dbReference>
<name>A0A0D3DKF1_BRAOL</name>
<protein>
    <submittedName>
        <fullName evidence="1">Uncharacterized protein</fullName>
    </submittedName>
</protein>
<reference evidence="1 2" key="1">
    <citation type="journal article" date="2014" name="Genome Biol.">
        <title>Transcriptome and methylome profiling reveals relics of genome dominance in the mesopolyploid Brassica oleracea.</title>
        <authorList>
            <person name="Parkin I.A."/>
            <person name="Koh C."/>
            <person name="Tang H."/>
            <person name="Robinson S.J."/>
            <person name="Kagale S."/>
            <person name="Clarke W.E."/>
            <person name="Town C.D."/>
            <person name="Nixon J."/>
            <person name="Krishnakumar V."/>
            <person name="Bidwell S.L."/>
            <person name="Denoeud F."/>
            <person name="Belcram H."/>
            <person name="Links M.G."/>
            <person name="Just J."/>
            <person name="Clarke C."/>
            <person name="Bender T."/>
            <person name="Huebert T."/>
            <person name="Mason A.S."/>
            <person name="Pires J.C."/>
            <person name="Barker G."/>
            <person name="Moore J."/>
            <person name="Walley P.G."/>
            <person name="Manoli S."/>
            <person name="Batley J."/>
            <person name="Edwards D."/>
            <person name="Nelson M.N."/>
            <person name="Wang X."/>
            <person name="Paterson A.H."/>
            <person name="King G."/>
            <person name="Bancroft I."/>
            <person name="Chalhoub B."/>
            <person name="Sharpe A.G."/>
        </authorList>
    </citation>
    <scope>NUCLEOTIDE SEQUENCE</scope>
    <source>
        <strain evidence="1 2">cv. TO1000</strain>
    </source>
</reference>
<reference evidence="1" key="2">
    <citation type="submission" date="2015-03" db="UniProtKB">
        <authorList>
            <consortium name="EnsemblPlants"/>
        </authorList>
    </citation>
    <scope>IDENTIFICATION</scope>
</reference>
<dbReference type="Proteomes" id="UP000032141">
    <property type="component" value="Chromosome C8"/>
</dbReference>
<evidence type="ECO:0000313" key="1">
    <source>
        <dbReference type="EnsemblPlants" id="Bo8g024420.1"/>
    </source>
</evidence>
<dbReference type="HOGENOM" id="CLU_1752273_0_0_1"/>
<evidence type="ECO:0000313" key="2">
    <source>
        <dbReference type="Proteomes" id="UP000032141"/>
    </source>
</evidence>
<proteinExistence type="predicted"/>
<organism evidence="1 2">
    <name type="scientific">Brassica oleracea var. oleracea</name>
    <dbReference type="NCBI Taxonomy" id="109376"/>
    <lineage>
        <taxon>Eukaryota</taxon>
        <taxon>Viridiplantae</taxon>
        <taxon>Streptophyta</taxon>
        <taxon>Embryophyta</taxon>
        <taxon>Tracheophyta</taxon>
        <taxon>Spermatophyta</taxon>
        <taxon>Magnoliopsida</taxon>
        <taxon>eudicotyledons</taxon>
        <taxon>Gunneridae</taxon>
        <taxon>Pentapetalae</taxon>
        <taxon>rosids</taxon>
        <taxon>malvids</taxon>
        <taxon>Brassicales</taxon>
        <taxon>Brassicaceae</taxon>
        <taxon>Brassiceae</taxon>
        <taxon>Brassica</taxon>
    </lineage>
</organism>
<keyword evidence="2" id="KW-1185">Reference proteome</keyword>
<sequence>MILYDCDAEALSNSIRPSQSYSPTIKWRFCPRLVQFHGFRSVRVLLDAPSGSPKNCPEAKGGSVRVQISLSRPVSFVMVKPRFCPSQNQSSPVRSSRPLGFGQVLSDQPVSSRLEHSEFVLCEFHLEFRVPVIFKESVVAGGRTIWVTV</sequence>
<accession>A0A0D3DKF1</accession>